<feature type="domain" description="Reverse transcriptase Ty1/copia-type" evidence="4">
    <location>
        <begin position="304"/>
        <end position="352"/>
    </location>
</feature>
<evidence type="ECO:0000256" key="1">
    <source>
        <dbReference type="ARBA" id="ARBA00022723"/>
    </source>
</evidence>
<evidence type="ECO:0000256" key="2">
    <source>
        <dbReference type="ARBA" id="ARBA00022801"/>
    </source>
</evidence>
<dbReference type="EMBL" id="QGNW01002190">
    <property type="protein sequence ID" value="RVW23662.1"/>
    <property type="molecule type" value="Genomic_DNA"/>
</dbReference>
<dbReference type="Pfam" id="PF07727">
    <property type="entry name" value="RVT_2"/>
    <property type="match status" value="1"/>
</dbReference>
<evidence type="ECO:0000313" key="5">
    <source>
        <dbReference type="EMBL" id="RVW23662.1"/>
    </source>
</evidence>
<dbReference type="PANTHER" id="PTHR42648">
    <property type="entry name" value="TRANSPOSASE, PUTATIVE-RELATED"/>
    <property type="match status" value="1"/>
</dbReference>
<dbReference type="SUPFAM" id="SSF53098">
    <property type="entry name" value="Ribonuclease H-like"/>
    <property type="match status" value="1"/>
</dbReference>
<feature type="compositionally biased region" description="Polar residues" evidence="3">
    <location>
        <begin position="53"/>
        <end position="62"/>
    </location>
</feature>
<evidence type="ECO:0000256" key="3">
    <source>
        <dbReference type="SAM" id="MobiDB-lite"/>
    </source>
</evidence>
<dbReference type="Proteomes" id="UP000288805">
    <property type="component" value="Unassembled WGS sequence"/>
</dbReference>
<dbReference type="InterPro" id="IPR013103">
    <property type="entry name" value="RVT_2"/>
</dbReference>
<feature type="compositionally biased region" description="Basic and acidic residues" evidence="3">
    <location>
        <begin position="530"/>
        <end position="541"/>
    </location>
</feature>
<proteinExistence type="predicted"/>
<comment type="caution">
    <text evidence="5">The sequence shown here is derived from an EMBL/GenBank/DDBJ whole genome shotgun (WGS) entry which is preliminary data.</text>
</comment>
<dbReference type="PANTHER" id="PTHR42648:SF26">
    <property type="entry name" value="INTEGRASE CATALYTIC DOMAIN-CONTAINING PROTEIN"/>
    <property type="match status" value="1"/>
</dbReference>
<organism evidence="5 6">
    <name type="scientific">Vitis vinifera</name>
    <name type="common">Grape</name>
    <dbReference type="NCBI Taxonomy" id="29760"/>
    <lineage>
        <taxon>Eukaryota</taxon>
        <taxon>Viridiplantae</taxon>
        <taxon>Streptophyta</taxon>
        <taxon>Embryophyta</taxon>
        <taxon>Tracheophyta</taxon>
        <taxon>Spermatophyta</taxon>
        <taxon>Magnoliopsida</taxon>
        <taxon>eudicotyledons</taxon>
        <taxon>Gunneridae</taxon>
        <taxon>Pentapetalae</taxon>
        <taxon>rosids</taxon>
        <taxon>Vitales</taxon>
        <taxon>Vitaceae</taxon>
        <taxon>Viteae</taxon>
        <taxon>Vitis</taxon>
    </lineage>
</organism>
<sequence length="565" mass="63397">MTFLSLNVGNFITLKLSPTNYPLWREQALALAENQELLGHLTNEDPAPPQHTIPDSSNTPTAETYAPRITEAYIAWRKADRLIREWTSDTGASNHMAGQPMITGRRKGDLYVLPNSLELYFSHHFKFGSTDIWHQRLGHPQQFNKKIKVFHSDGVGEFINFKLSSHFLSTEIIHQVSCPYTPEQTKAFFTDVYLINHLPSSALNSETPYFALHGTHLDYTSLRVFGSKCFPYTWDTRQHKFDPKTVLCNQSIAPPTSHVISIFDSWLPHTNSTHNVEIESQTLTPPCTSPLPVIPLLTSVSNTVTDHLKARVVAKGYHQVDGLDYIETFSPIIKPGTIRMVITIALVKQWPYVNLTTWGQIHYFLVIEISQTSDGLHLSQSHYALTILERANMVDCKPMSTPLEAKTRTSSNDVLLEDPSYFRRLVGALEYLTLTRLDLSYSIGRGVQPHGDPSLDTVRFLEEISSPVALGLLVTQHISTKKKVADLFTKPMSKAALSNFRTKLYLQSRHSLREGIGTTQHLGVNCGTQRSDKVGSDKVENSHNSCYNSGETLKDEGVSMATTST</sequence>
<keyword evidence="2" id="KW-0378">Hydrolase</keyword>
<feature type="region of interest" description="Disordered" evidence="3">
    <location>
        <begin position="41"/>
        <end position="62"/>
    </location>
</feature>
<dbReference type="InterPro" id="IPR039537">
    <property type="entry name" value="Retrotran_Ty1/copia-like"/>
</dbReference>
<name>A0A438CKD1_VITVI</name>
<feature type="region of interest" description="Disordered" evidence="3">
    <location>
        <begin position="527"/>
        <end position="565"/>
    </location>
</feature>
<accession>A0A438CKD1</accession>
<evidence type="ECO:0000313" key="6">
    <source>
        <dbReference type="Proteomes" id="UP000288805"/>
    </source>
</evidence>
<dbReference type="GO" id="GO:0046872">
    <property type="term" value="F:metal ion binding"/>
    <property type="evidence" value="ECO:0007669"/>
    <property type="project" value="UniProtKB-KW"/>
</dbReference>
<evidence type="ECO:0000259" key="4">
    <source>
        <dbReference type="Pfam" id="PF07727"/>
    </source>
</evidence>
<dbReference type="InterPro" id="IPR012337">
    <property type="entry name" value="RNaseH-like_sf"/>
</dbReference>
<feature type="compositionally biased region" description="Polar residues" evidence="3">
    <location>
        <begin position="542"/>
        <end position="551"/>
    </location>
</feature>
<dbReference type="GO" id="GO:0016787">
    <property type="term" value="F:hydrolase activity"/>
    <property type="evidence" value="ECO:0007669"/>
    <property type="project" value="UniProtKB-KW"/>
</dbReference>
<reference evidence="5 6" key="1">
    <citation type="journal article" date="2018" name="PLoS Genet.">
        <title>Population sequencing reveals clonal diversity and ancestral inbreeding in the grapevine cultivar Chardonnay.</title>
        <authorList>
            <person name="Roach M.J."/>
            <person name="Johnson D.L."/>
            <person name="Bohlmann J."/>
            <person name="van Vuuren H.J."/>
            <person name="Jones S.J."/>
            <person name="Pretorius I.S."/>
            <person name="Schmidt S.A."/>
            <person name="Borneman A.R."/>
        </authorList>
    </citation>
    <scope>NUCLEOTIDE SEQUENCE [LARGE SCALE GENOMIC DNA]</scope>
    <source>
        <strain evidence="6">cv. Chardonnay</strain>
        <tissue evidence="5">Leaf</tissue>
    </source>
</reference>
<keyword evidence="1" id="KW-0479">Metal-binding</keyword>
<dbReference type="AlphaFoldDB" id="A0A438CKD1"/>
<gene>
    <name evidence="5" type="primary">AtMg00810_67</name>
    <name evidence="5" type="ORF">CK203_093964</name>
</gene>
<protein>
    <submittedName>
        <fullName evidence="5">Putative mitochondrial protein</fullName>
    </submittedName>
</protein>